<dbReference type="EMBL" id="JNVN01001608">
    <property type="protein sequence ID" value="KHJ33133.1"/>
    <property type="molecule type" value="Genomic_DNA"/>
</dbReference>
<dbReference type="OMA" id="PPNIETY"/>
<dbReference type="Gene3D" id="1.25.40.10">
    <property type="entry name" value="Tetratricopeptide repeat domain"/>
    <property type="match status" value="1"/>
</dbReference>
<dbReference type="OrthoDB" id="185373at2759"/>
<evidence type="ECO:0000313" key="1">
    <source>
        <dbReference type="EMBL" id="KHJ33133.1"/>
    </source>
</evidence>
<gene>
    <name evidence="1" type="ORF">EV44_g6078</name>
</gene>
<reference evidence="1 2" key="1">
    <citation type="journal article" date="2014" name="BMC Genomics">
        <title>Adaptive genomic structural variation in the grape powdery mildew pathogen, Erysiphe necator.</title>
        <authorList>
            <person name="Jones L."/>
            <person name="Riaz S."/>
            <person name="Morales-Cruz A."/>
            <person name="Amrine K.C."/>
            <person name="McGuire B."/>
            <person name="Gubler W.D."/>
            <person name="Walker M.A."/>
            <person name="Cantu D."/>
        </authorList>
    </citation>
    <scope>NUCLEOTIDE SEQUENCE [LARGE SCALE GENOMIC DNA]</scope>
    <source>
        <strain evidence="2">c</strain>
    </source>
</reference>
<name>A0A0B1P4C8_UNCNE</name>
<protein>
    <submittedName>
        <fullName evidence="1">Putative pentatricopeptide repeat domain-containing protein</fullName>
    </submittedName>
</protein>
<dbReference type="InterPro" id="IPR011990">
    <property type="entry name" value="TPR-like_helical_dom_sf"/>
</dbReference>
<sequence length="789" mass="91344">MLIVSSRAAPARLACRYNSCSQFATIFIHRCIGASKKKSLKAGDIFTAFYSTIFAAAALLDSKIKDNRLHEWDQLIAEAREGQWIGDEQNSCQSKYDRDFESSDALKSSFSITTTSESDNTNLNFFERPPWHLRSLKKKNIESFSKKSKLEIKDEEKFSKITNATSVARVGSFIGNFIHEEPDVDVPERDISDPKELDELRANINGLVCKIIEMSTIYRVFSKDGEISDNDDDDDDELQKQLEIMKQRLGSLNISFESLPMYNYEGTNDAKQKASDMNAILWCICRKAKCEEASLNLMIAKICYNLLISAVPPNIETYNIILHEFSLLGLHDFAEQVLQSFWFSRLRPNKRTIELIILHHKTRKDKIGLNLMVKKMRGANGNLMQSSVYAKKYRTKFVSLDEPHQVLQNFDPRNPVIRRGMKKKKFYFRSGYLYKKSPRDKHIFDALINAQFELKGLRPAIRYISAAIREGSKIKASTLCLVINSCIKRADFTSGLDVLMIILSQWSLYGYHEQIQLSAEVRFHIYLLLFFCGIDPNKGVNGHLPSRIIKYTESMIIREIEFPKEALRKLLYLMKIESLKERLSRNSDLILKLANALNYGEAFSVNPKTYDQDAIEIAFRVIETAAKTEKEISDAHQYSIDLRVGFKLRIRGLQSNYITTCSKMEEITTGLIMIRVRMCASKLNFIANMILHTELYEINMHYLQNLDSRLRLLHMQVRIEAYLNKWWIRRFGFTSSLSRSCTQRKRLNHIAQILTNIELKIKSLWDRHVLERCSPDKHYDTKNSDYSNF</sequence>
<dbReference type="AlphaFoldDB" id="A0A0B1P4C8"/>
<comment type="caution">
    <text evidence="1">The sequence shown here is derived from an EMBL/GenBank/DDBJ whole genome shotgun (WGS) entry which is preliminary data.</text>
</comment>
<keyword evidence="2" id="KW-1185">Reference proteome</keyword>
<evidence type="ECO:0000313" key="2">
    <source>
        <dbReference type="Proteomes" id="UP000030854"/>
    </source>
</evidence>
<accession>A0A0B1P4C8</accession>
<dbReference type="HOGENOM" id="CLU_377682_0_0_1"/>
<organism evidence="1 2">
    <name type="scientific">Uncinula necator</name>
    <name type="common">Grape powdery mildew</name>
    <dbReference type="NCBI Taxonomy" id="52586"/>
    <lineage>
        <taxon>Eukaryota</taxon>
        <taxon>Fungi</taxon>
        <taxon>Dikarya</taxon>
        <taxon>Ascomycota</taxon>
        <taxon>Pezizomycotina</taxon>
        <taxon>Leotiomycetes</taxon>
        <taxon>Erysiphales</taxon>
        <taxon>Erysiphaceae</taxon>
        <taxon>Erysiphe</taxon>
    </lineage>
</organism>
<dbReference type="STRING" id="52586.A0A0B1P4C8"/>
<dbReference type="Proteomes" id="UP000030854">
    <property type="component" value="Unassembled WGS sequence"/>
</dbReference>
<proteinExistence type="predicted"/>